<comment type="caution">
    <text evidence="1">The sequence shown here is derived from an EMBL/GenBank/DDBJ whole genome shotgun (WGS) entry which is preliminary data.</text>
</comment>
<evidence type="ECO:0000313" key="1">
    <source>
        <dbReference type="EMBL" id="KAJ8675236.1"/>
    </source>
</evidence>
<dbReference type="EMBL" id="CM056742">
    <property type="protein sequence ID" value="KAJ8675236.1"/>
    <property type="molecule type" value="Genomic_DNA"/>
</dbReference>
<organism evidence="1 2">
    <name type="scientific">Eretmocerus hayati</name>
    <dbReference type="NCBI Taxonomy" id="131215"/>
    <lineage>
        <taxon>Eukaryota</taxon>
        <taxon>Metazoa</taxon>
        <taxon>Ecdysozoa</taxon>
        <taxon>Arthropoda</taxon>
        <taxon>Hexapoda</taxon>
        <taxon>Insecta</taxon>
        <taxon>Pterygota</taxon>
        <taxon>Neoptera</taxon>
        <taxon>Endopterygota</taxon>
        <taxon>Hymenoptera</taxon>
        <taxon>Apocrita</taxon>
        <taxon>Proctotrupomorpha</taxon>
        <taxon>Chalcidoidea</taxon>
        <taxon>Aphelinidae</taxon>
        <taxon>Aphelininae</taxon>
        <taxon>Eretmocerus</taxon>
    </lineage>
</organism>
<proteinExistence type="predicted"/>
<protein>
    <submittedName>
        <fullName evidence="1">Uncharacterized protein</fullName>
    </submittedName>
</protein>
<keyword evidence="2" id="KW-1185">Reference proteome</keyword>
<evidence type="ECO:0000313" key="2">
    <source>
        <dbReference type="Proteomes" id="UP001239111"/>
    </source>
</evidence>
<sequence length="346" mass="39670">MCEAKKPKMSEYVGDVDPELTLTYKWRIDESHLTSKKPSEKIKSPPIPLSNTKSFQICIYPNGHTGEDRGWFSIFLHSFKGNFEAKGRFYIVNYKGQTIGPVFIEKHQYKEGEGYGLSRFKEKQHVENLMIRTYVDGIRKRTLTIGCDLTFEVDIEKGPFFKPEFESRLKEFDDFAKLIDNDEFSDVIITTSDHKLHAHKSILANKSSVFASMFNNNIENDAKKVINVEGFNYNVMREVLRFMYTGRVINLEGIATKLLGAADKYSVVGLKKLCENYLIENISAQNVLECLNFASLYNAPILRSHSMSFFKSNVKKTVLESSFKVSELHKNVVDEVCRIIAVSMKD</sequence>
<reference evidence="1" key="1">
    <citation type="submission" date="2023-04" db="EMBL/GenBank/DDBJ databases">
        <title>A chromosome-level genome assembly of the parasitoid wasp Eretmocerus hayati.</title>
        <authorList>
            <person name="Zhong Y."/>
            <person name="Liu S."/>
            <person name="Liu Y."/>
        </authorList>
    </citation>
    <scope>NUCLEOTIDE SEQUENCE</scope>
    <source>
        <strain evidence="1">ZJU_SS_LIU_2023</strain>
    </source>
</reference>
<dbReference type="Proteomes" id="UP001239111">
    <property type="component" value="Chromosome 2"/>
</dbReference>
<gene>
    <name evidence="1" type="ORF">QAD02_011022</name>
</gene>
<accession>A0ACC2NXA4</accession>
<name>A0ACC2NXA4_9HYME</name>